<organism evidence="1 2">
    <name type="scientific">Vibrio galatheae</name>
    <dbReference type="NCBI Taxonomy" id="579748"/>
    <lineage>
        <taxon>Bacteria</taxon>
        <taxon>Pseudomonadati</taxon>
        <taxon>Pseudomonadota</taxon>
        <taxon>Gammaproteobacteria</taxon>
        <taxon>Vibrionales</taxon>
        <taxon>Vibrionaceae</taxon>
        <taxon>Vibrio</taxon>
    </lineage>
</organism>
<keyword evidence="2" id="KW-1185">Reference proteome</keyword>
<accession>A0A0F4NMF8</accession>
<evidence type="ECO:0008006" key="3">
    <source>
        <dbReference type="Google" id="ProtNLM"/>
    </source>
</evidence>
<dbReference type="Proteomes" id="UP000033673">
    <property type="component" value="Unassembled WGS sequence"/>
</dbReference>
<dbReference type="AlphaFoldDB" id="A0A0F4NMF8"/>
<evidence type="ECO:0000313" key="2">
    <source>
        <dbReference type="Proteomes" id="UP000033673"/>
    </source>
</evidence>
<dbReference type="RefSeq" id="WP_045955513.1">
    <property type="nucleotide sequence ID" value="NZ_JXXV01000016.1"/>
</dbReference>
<proteinExistence type="predicted"/>
<dbReference type="PATRIC" id="fig|579748.3.peg.2002"/>
<dbReference type="EMBL" id="JXXV01000016">
    <property type="protein sequence ID" value="KJY83276.1"/>
    <property type="molecule type" value="Genomic_DNA"/>
</dbReference>
<gene>
    <name evidence="1" type="ORF">TW81_09740</name>
</gene>
<sequence>MESVVIEVDLLRLDQLVNDYYGSLAMFDDVLTANQHLESTTLSVGDEVFLPVQTVAKAEEKLW</sequence>
<dbReference type="OrthoDB" id="7064193at2"/>
<comment type="caution">
    <text evidence="1">The sequence shown here is derived from an EMBL/GenBank/DDBJ whole genome shotgun (WGS) entry which is preliminary data.</text>
</comment>
<evidence type="ECO:0000313" key="1">
    <source>
        <dbReference type="EMBL" id="KJY83276.1"/>
    </source>
</evidence>
<reference evidence="1 2" key="1">
    <citation type="journal article" date="2015" name="BMC Genomics">
        <title>Genome mining reveals unlocked bioactive potential of marine Gram-negative bacteria.</title>
        <authorList>
            <person name="Machado H."/>
            <person name="Sonnenschein E.C."/>
            <person name="Melchiorsen J."/>
            <person name="Gram L."/>
        </authorList>
    </citation>
    <scope>NUCLEOTIDE SEQUENCE [LARGE SCALE GENOMIC DNA]</scope>
    <source>
        <strain evidence="1 2">S2757</strain>
    </source>
</reference>
<protein>
    <recommendedName>
        <fullName evidence="3">Tail protein</fullName>
    </recommendedName>
</protein>
<dbReference type="STRING" id="579748.TW81_09740"/>
<name>A0A0F4NMF8_9VIBR</name>